<proteinExistence type="inferred from homology"/>
<evidence type="ECO:0000256" key="5">
    <source>
        <dbReference type="ARBA" id="ARBA00023306"/>
    </source>
</evidence>
<feature type="region of interest" description="Disordered" evidence="6">
    <location>
        <begin position="148"/>
        <end position="187"/>
    </location>
</feature>
<organism evidence="7 8">
    <name type="scientific">Culex pipiens pipiens</name>
    <name type="common">Northern house mosquito</name>
    <dbReference type="NCBI Taxonomy" id="38569"/>
    <lineage>
        <taxon>Eukaryota</taxon>
        <taxon>Metazoa</taxon>
        <taxon>Ecdysozoa</taxon>
        <taxon>Arthropoda</taxon>
        <taxon>Hexapoda</taxon>
        <taxon>Insecta</taxon>
        <taxon>Pterygota</taxon>
        <taxon>Neoptera</taxon>
        <taxon>Endopterygota</taxon>
        <taxon>Diptera</taxon>
        <taxon>Nematocera</taxon>
        <taxon>Culicoidea</taxon>
        <taxon>Culicidae</taxon>
        <taxon>Culicinae</taxon>
        <taxon>Culicini</taxon>
        <taxon>Culex</taxon>
        <taxon>Culex</taxon>
    </lineage>
</organism>
<feature type="compositionally biased region" description="Acidic residues" evidence="6">
    <location>
        <begin position="155"/>
        <end position="178"/>
    </location>
</feature>
<dbReference type="PANTHER" id="PTHR10507:SF0">
    <property type="entry name" value="CELL DIVISION CONTROL PROTEIN 45 HOMOLOG"/>
    <property type="match status" value="1"/>
</dbReference>
<evidence type="ECO:0000256" key="4">
    <source>
        <dbReference type="ARBA" id="ARBA00023242"/>
    </source>
</evidence>
<comment type="similarity">
    <text evidence="2">Belongs to the CDC45 family.</text>
</comment>
<dbReference type="InterPro" id="IPR003874">
    <property type="entry name" value="CDC45"/>
</dbReference>
<keyword evidence="5" id="KW-0131">Cell cycle</keyword>
<dbReference type="EMBL" id="JBEHCU010006824">
    <property type="protein sequence ID" value="KAL1396130.1"/>
    <property type="molecule type" value="Genomic_DNA"/>
</dbReference>
<gene>
    <name evidence="7" type="ORF">pipiens_010733</name>
</gene>
<evidence type="ECO:0000256" key="2">
    <source>
        <dbReference type="ARBA" id="ARBA00010727"/>
    </source>
</evidence>
<evidence type="ECO:0000256" key="1">
    <source>
        <dbReference type="ARBA" id="ARBA00004123"/>
    </source>
</evidence>
<reference evidence="7 8" key="1">
    <citation type="submission" date="2024-05" db="EMBL/GenBank/DDBJ databases">
        <title>Culex pipiens pipiens assembly and annotation.</title>
        <authorList>
            <person name="Alout H."/>
            <person name="Durand T."/>
        </authorList>
    </citation>
    <scope>NUCLEOTIDE SEQUENCE [LARGE SCALE GENOMIC DNA]</scope>
    <source>
        <strain evidence="7">HA-2024</strain>
        <tissue evidence="7">Whole body</tissue>
    </source>
</reference>
<evidence type="ECO:0000313" key="8">
    <source>
        <dbReference type="Proteomes" id="UP001562425"/>
    </source>
</evidence>
<dbReference type="Proteomes" id="UP001562425">
    <property type="component" value="Unassembled WGS sequence"/>
</dbReference>
<evidence type="ECO:0000313" key="7">
    <source>
        <dbReference type="EMBL" id="KAL1396130.1"/>
    </source>
</evidence>
<comment type="subcellular location">
    <subcellularLocation>
        <location evidence="1">Nucleus</location>
    </subcellularLocation>
</comment>
<dbReference type="PANTHER" id="PTHR10507">
    <property type="entry name" value="CDC45-RELATED PROTEIN"/>
    <property type="match status" value="1"/>
</dbReference>
<dbReference type="GO" id="GO:0006260">
    <property type="term" value="P:DNA replication"/>
    <property type="evidence" value="ECO:0007669"/>
    <property type="project" value="UniProtKB-KW"/>
</dbReference>
<evidence type="ECO:0000256" key="3">
    <source>
        <dbReference type="ARBA" id="ARBA00022705"/>
    </source>
</evidence>
<dbReference type="GO" id="GO:0005634">
    <property type="term" value="C:nucleus"/>
    <property type="evidence" value="ECO:0007669"/>
    <property type="project" value="UniProtKB-SubCell"/>
</dbReference>
<sequence>MCLRVQVQFGPLTEYRAATMFVEDLRTQFYQRLIGKRILVIVNYDIDAICASKILQALFKYDNMLYSIVPIMGIMGMVRAFNENKDDVKFVLLVNCGGCIDLVDLLQPEPDVVFFVCDSHRPYDICNVYSDQQICILGEMNPDEGIPDFDTCFQDSEDEDDDDDDDAVDNSDEDDEEGGGGAGASRERNRIERIERQLLKRRQRREWEEKRNQKLFDYTQFSYYGSSSALNIFELAWHLSKDSIDLLWWAIVGVTEQLLLGKIDSAAYTFFTEKMRPHVSRLTNKATDQAIQTSVKILFENDLHLALYRHWSVLDSLKYSIYPACKMKLWTYKGEKVMHELLVDMGLPLVQAKQTFNAMDLVLRKEFHDKMEKFADKFHLPEIVYGSFVLQYGYRNKYSAADYVYSMLAILESVKKDRTPETCFLQSMDALSRSNKEILDEGIEICKTLLSTIFKQVQSSLEMHAVYSAGPFLYFILQEEIPFFTCPYGLIMLARFLLNGHVAVSRNRRARELPLIAVAPIDLARGVSLLVGIPPVCEESKSLFGKAFDQAAKKSGSTISQDFFETSVIQIRQSDCTKFLDAMTVLLS</sequence>
<dbReference type="Pfam" id="PF02724">
    <property type="entry name" value="CDC45"/>
    <property type="match status" value="1"/>
</dbReference>
<protein>
    <recommendedName>
        <fullName evidence="9">Cell division control protein 45</fullName>
    </recommendedName>
</protein>
<comment type="caution">
    <text evidence="7">The sequence shown here is derived from an EMBL/GenBank/DDBJ whole genome shotgun (WGS) entry which is preliminary data.</text>
</comment>
<name>A0ABD1D908_CULPP</name>
<dbReference type="AlphaFoldDB" id="A0ABD1D908"/>
<keyword evidence="3" id="KW-0235">DNA replication</keyword>
<accession>A0ABD1D908</accession>
<evidence type="ECO:0008006" key="9">
    <source>
        <dbReference type="Google" id="ProtNLM"/>
    </source>
</evidence>
<evidence type="ECO:0000256" key="6">
    <source>
        <dbReference type="SAM" id="MobiDB-lite"/>
    </source>
</evidence>
<keyword evidence="4" id="KW-0539">Nucleus</keyword>
<keyword evidence="8" id="KW-1185">Reference proteome</keyword>